<name>A0A5Q0EXQ2_ENTFL</name>
<accession>A0A5Q0EXQ2</accession>
<protein>
    <submittedName>
        <fullName evidence="1">Cro/Cl family transcriptional regulator</fullName>
    </submittedName>
</protein>
<sequence>MPLRKLASLSRIESFNQSNLAVGKRKKIYLEHIGRIVYASEIENISEIIAIKSISSNYREGNFNEY</sequence>
<dbReference type="EMBL" id="CP042213">
    <property type="protein sequence ID" value="QFY93807.1"/>
    <property type="molecule type" value="Genomic_DNA"/>
</dbReference>
<evidence type="ECO:0000313" key="1">
    <source>
        <dbReference type="EMBL" id="QFY93807.1"/>
    </source>
</evidence>
<reference evidence="1" key="1">
    <citation type="submission" date="2019-07" db="EMBL/GenBank/DDBJ databases">
        <title>Transferable Resistance Gene optrA in Enterococcus faecalis from Swine in Brazil.</title>
        <authorList>
            <person name="Almeida L.M."/>
            <person name="Lebreton F."/>
            <person name="Gaca A."/>
            <person name="Bispo P.M."/>
            <person name="Saavedra J."/>
            <person name="Filsner P."/>
            <person name="Moreno A.M."/>
            <person name="Mamizuka E.M."/>
            <person name="Gilmore M.S."/>
        </authorList>
    </citation>
    <scope>NUCLEOTIDE SEQUENCE</scope>
    <source>
        <strain evidence="1">L15</strain>
    </source>
</reference>
<organism evidence="1">
    <name type="scientific">Enterococcus faecalis</name>
    <name type="common">Streptococcus faecalis</name>
    <dbReference type="NCBI Taxonomy" id="1351"/>
    <lineage>
        <taxon>Bacteria</taxon>
        <taxon>Bacillati</taxon>
        <taxon>Bacillota</taxon>
        <taxon>Bacilli</taxon>
        <taxon>Lactobacillales</taxon>
        <taxon>Enterococcaceae</taxon>
        <taxon>Enterococcus</taxon>
    </lineage>
</organism>
<gene>
    <name evidence="1" type="ORF">CGZ46_14265</name>
</gene>
<dbReference type="AlphaFoldDB" id="A0A5Q0EXQ2"/>
<proteinExistence type="predicted"/>